<dbReference type="Proteomes" id="UP000694547">
    <property type="component" value="Chromosome 16"/>
</dbReference>
<dbReference type="Ensembl" id="ENSPEMT00000039078.1">
    <property type="protein sequence ID" value="ENSPEMP00000032369.1"/>
    <property type="gene ID" value="ENSPEMG00000026311.1"/>
</dbReference>
<dbReference type="GeneTree" id="ENSGT00960000193103"/>
<protein>
    <submittedName>
        <fullName evidence="2">Uncharacterized protein</fullName>
    </submittedName>
</protein>
<evidence type="ECO:0000313" key="3">
    <source>
        <dbReference type="Proteomes" id="UP000694547"/>
    </source>
</evidence>
<keyword evidence="3" id="KW-1185">Reference proteome</keyword>
<accession>A0A8C8ULV3</accession>
<keyword evidence="1" id="KW-0472">Membrane</keyword>
<evidence type="ECO:0000256" key="1">
    <source>
        <dbReference type="SAM" id="Phobius"/>
    </source>
</evidence>
<reference evidence="2 3" key="1">
    <citation type="submission" date="2018-10" db="EMBL/GenBank/DDBJ databases">
        <title>Improved assembly of the deer mouse Peromyscus maniculatus genome.</title>
        <authorList>
            <person name="Lassance J.-M."/>
            <person name="Hoekstra H.E."/>
        </authorList>
    </citation>
    <scope>NUCLEOTIDE SEQUENCE [LARGE SCALE GENOMIC DNA]</scope>
</reference>
<keyword evidence="1" id="KW-1133">Transmembrane helix</keyword>
<organism evidence="2 3">
    <name type="scientific">Peromyscus maniculatus bairdii</name>
    <name type="common">Prairie deer mouse</name>
    <dbReference type="NCBI Taxonomy" id="230844"/>
    <lineage>
        <taxon>Eukaryota</taxon>
        <taxon>Metazoa</taxon>
        <taxon>Chordata</taxon>
        <taxon>Craniata</taxon>
        <taxon>Vertebrata</taxon>
        <taxon>Euteleostomi</taxon>
        <taxon>Mammalia</taxon>
        <taxon>Eutheria</taxon>
        <taxon>Euarchontoglires</taxon>
        <taxon>Glires</taxon>
        <taxon>Rodentia</taxon>
        <taxon>Myomorpha</taxon>
        <taxon>Muroidea</taxon>
        <taxon>Cricetidae</taxon>
        <taxon>Neotominae</taxon>
        <taxon>Peromyscus</taxon>
    </lineage>
</organism>
<evidence type="ECO:0000313" key="2">
    <source>
        <dbReference type="Ensembl" id="ENSPEMP00000032369.1"/>
    </source>
</evidence>
<name>A0A8C8ULV3_PERMB</name>
<dbReference type="AlphaFoldDB" id="A0A8C8ULV3"/>
<proteinExistence type="predicted"/>
<feature type="transmembrane region" description="Helical" evidence="1">
    <location>
        <begin position="49"/>
        <end position="69"/>
    </location>
</feature>
<reference evidence="2" key="2">
    <citation type="submission" date="2025-08" db="UniProtKB">
        <authorList>
            <consortium name="Ensembl"/>
        </authorList>
    </citation>
    <scope>IDENTIFICATION</scope>
</reference>
<sequence length="104" mass="10863">MLGAPVRPGLHLGGAAAVAAPDHLMEAGITAVLTVDSEPGFQAGAGFEGLRSLFVPTFLTVFCLFVLVFRDRVSLCSSGYPGSHFVNQAGLELTEIHLPLPPNC</sequence>
<keyword evidence="1" id="KW-0812">Transmembrane</keyword>
<reference evidence="2" key="3">
    <citation type="submission" date="2025-09" db="UniProtKB">
        <authorList>
            <consortium name="Ensembl"/>
        </authorList>
    </citation>
    <scope>IDENTIFICATION</scope>
</reference>